<dbReference type="Proteomes" id="UP000295680">
    <property type="component" value="Unassembled WGS sequence"/>
</dbReference>
<dbReference type="EMBL" id="SLWS01000002">
    <property type="protein sequence ID" value="TCO62083.1"/>
    <property type="molecule type" value="Genomic_DNA"/>
</dbReference>
<comment type="caution">
    <text evidence="1">The sequence shown here is derived from an EMBL/GenBank/DDBJ whole genome shotgun (WGS) entry which is preliminary data.</text>
</comment>
<proteinExistence type="predicted"/>
<name>A0A4R2JPJ4_9PSEU</name>
<dbReference type="AlphaFoldDB" id="A0A4R2JPJ4"/>
<organism evidence="1 2">
    <name type="scientific">Actinocrispum wychmicini</name>
    <dbReference type="NCBI Taxonomy" id="1213861"/>
    <lineage>
        <taxon>Bacteria</taxon>
        <taxon>Bacillati</taxon>
        <taxon>Actinomycetota</taxon>
        <taxon>Actinomycetes</taxon>
        <taxon>Pseudonocardiales</taxon>
        <taxon>Pseudonocardiaceae</taxon>
        <taxon>Actinocrispum</taxon>
    </lineage>
</organism>
<accession>A0A4R2JPJ4</accession>
<dbReference type="InterPro" id="IPR045701">
    <property type="entry name" value="DUF6059"/>
</dbReference>
<keyword evidence="2" id="KW-1185">Reference proteome</keyword>
<dbReference type="Pfam" id="PF19534">
    <property type="entry name" value="DUF6059"/>
    <property type="match status" value="1"/>
</dbReference>
<dbReference type="RefSeq" id="WP_132113587.1">
    <property type="nucleotide sequence ID" value="NZ_SLWS01000002.1"/>
</dbReference>
<protein>
    <submittedName>
        <fullName evidence="1">Uncharacterized protein</fullName>
    </submittedName>
</protein>
<reference evidence="1 2" key="1">
    <citation type="submission" date="2019-03" db="EMBL/GenBank/DDBJ databases">
        <title>Genomic Encyclopedia of Type Strains, Phase IV (KMG-IV): sequencing the most valuable type-strain genomes for metagenomic binning, comparative biology and taxonomic classification.</title>
        <authorList>
            <person name="Goeker M."/>
        </authorList>
    </citation>
    <scope>NUCLEOTIDE SEQUENCE [LARGE SCALE GENOMIC DNA]</scope>
    <source>
        <strain evidence="1 2">DSM 45934</strain>
    </source>
</reference>
<evidence type="ECO:0000313" key="2">
    <source>
        <dbReference type="Proteomes" id="UP000295680"/>
    </source>
</evidence>
<sequence length="84" mass="9587">MRNAAKLLRAVVLPVGWRALRMLGEMVCQFYGCVIPPDRPLDLRVPPGHPERHAADLPPSPTERALWRQLGWRIPEAKEDNRTP</sequence>
<gene>
    <name evidence="1" type="ORF">EV192_102220</name>
</gene>
<evidence type="ECO:0000313" key="1">
    <source>
        <dbReference type="EMBL" id="TCO62083.1"/>
    </source>
</evidence>